<feature type="chain" id="PRO_5042593334" description="CENP-V/GFA domain-containing protein" evidence="2">
    <location>
        <begin position="19"/>
        <end position="90"/>
    </location>
</feature>
<name>A0AAJ0C2X8_9PEZI</name>
<dbReference type="AlphaFoldDB" id="A0AAJ0C2X8"/>
<feature type="signal peptide" evidence="2">
    <location>
        <begin position="1"/>
        <end position="18"/>
    </location>
</feature>
<feature type="region of interest" description="Disordered" evidence="1">
    <location>
        <begin position="19"/>
        <end position="42"/>
    </location>
</feature>
<evidence type="ECO:0000256" key="2">
    <source>
        <dbReference type="SAM" id="SignalP"/>
    </source>
</evidence>
<organism evidence="3 4">
    <name type="scientific">Phialemonium atrogriseum</name>
    <dbReference type="NCBI Taxonomy" id="1093897"/>
    <lineage>
        <taxon>Eukaryota</taxon>
        <taxon>Fungi</taxon>
        <taxon>Dikarya</taxon>
        <taxon>Ascomycota</taxon>
        <taxon>Pezizomycotina</taxon>
        <taxon>Sordariomycetes</taxon>
        <taxon>Sordariomycetidae</taxon>
        <taxon>Cephalothecales</taxon>
        <taxon>Cephalothecaceae</taxon>
        <taxon>Phialemonium</taxon>
    </lineage>
</organism>
<evidence type="ECO:0008006" key="5">
    <source>
        <dbReference type="Google" id="ProtNLM"/>
    </source>
</evidence>
<dbReference type="EMBL" id="MU839003">
    <property type="protein sequence ID" value="KAK1769164.1"/>
    <property type="molecule type" value="Genomic_DNA"/>
</dbReference>
<keyword evidence="2" id="KW-0732">Signal</keyword>
<dbReference type="Proteomes" id="UP001244011">
    <property type="component" value="Unassembled WGS sequence"/>
</dbReference>
<protein>
    <recommendedName>
        <fullName evidence="5">CENP-V/GFA domain-containing protein</fullName>
    </recommendedName>
</protein>
<evidence type="ECO:0000256" key="1">
    <source>
        <dbReference type="SAM" id="MobiDB-lite"/>
    </source>
</evidence>
<proteinExistence type="predicted"/>
<dbReference type="GeneID" id="85306975"/>
<gene>
    <name evidence="3" type="ORF">QBC33DRAFT_345421</name>
</gene>
<keyword evidence="4" id="KW-1185">Reference proteome</keyword>
<comment type="caution">
    <text evidence="3">The sequence shown here is derived from an EMBL/GenBank/DDBJ whole genome shotgun (WGS) entry which is preliminary data.</text>
</comment>
<sequence length="90" mass="10286">MTQRGMVVIAIVSRLMWASPSPDRQDLPSSSAPSPRPRLHAGRYRRSAVEEDGWRHFWCEECRICLVFYGDDQILYDLPAGLHQASLKVT</sequence>
<evidence type="ECO:0000313" key="3">
    <source>
        <dbReference type="EMBL" id="KAK1769164.1"/>
    </source>
</evidence>
<accession>A0AAJ0C2X8</accession>
<evidence type="ECO:0000313" key="4">
    <source>
        <dbReference type="Proteomes" id="UP001244011"/>
    </source>
</evidence>
<dbReference type="RefSeq" id="XP_060285377.1">
    <property type="nucleotide sequence ID" value="XM_060423788.1"/>
</dbReference>
<reference evidence="3" key="1">
    <citation type="submission" date="2023-06" db="EMBL/GenBank/DDBJ databases">
        <title>Genome-scale phylogeny and comparative genomics of the fungal order Sordariales.</title>
        <authorList>
            <consortium name="Lawrence Berkeley National Laboratory"/>
            <person name="Hensen N."/>
            <person name="Bonometti L."/>
            <person name="Westerberg I."/>
            <person name="Brannstrom I.O."/>
            <person name="Guillou S."/>
            <person name="Cros-Aarteil S."/>
            <person name="Calhoun S."/>
            <person name="Haridas S."/>
            <person name="Kuo A."/>
            <person name="Mondo S."/>
            <person name="Pangilinan J."/>
            <person name="Riley R."/>
            <person name="Labutti K."/>
            <person name="Andreopoulos B."/>
            <person name="Lipzen A."/>
            <person name="Chen C."/>
            <person name="Yanf M."/>
            <person name="Daum C."/>
            <person name="Ng V."/>
            <person name="Clum A."/>
            <person name="Steindorff A."/>
            <person name="Ohm R."/>
            <person name="Martin F."/>
            <person name="Silar P."/>
            <person name="Natvig D."/>
            <person name="Lalanne C."/>
            <person name="Gautier V."/>
            <person name="Ament-Velasquez S.L."/>
            <person name="Kruys A."/>
            <person name="Hutchinson M.I."/>
            <person name="Powell A.J."/>
            <person name="Barry K."/>
            <person name="Miller A.N."/>
            <person name="Grigoriev I.V."/>
            <person name="Debuchy R."/>
            <person name="Gladieux P."/>
            <person name="Thoren M.H."/>
            <person name="Johannesson H."/>
        </authorList>
    </citation>
    <scope>NUCLEOTIDE SEQUENCE</scope>
    <source>
        <strain evidence="3">8032-3</strain>
    </source>
</reference>